<keyword evidence="2" id="KW-0645">Protease</keyword>
<comment type="similarity">
    <text evidence="1">Belongs to the peptidase C48 family.</text>
</comment>
<dbReference type="PANTHER" id="PTHR36479:SF11">
    <property type="entry name" value="NPH3 DOMAIN-CONTAINING PROTEIN"/>
    <property type="match status" value="1"/>
</dbReference>
<dbReference type="EMBL" id="LS480641">
    <property type="protein sequence ID" value="SPT17451.1"/>
    <property type="molecule type" value="Genomic_DNA"/>
</dbReference>
<reference evidence="5 6" key="1">
    <citation type="submission" date="2018-05" db="EMBL/GenBank/DDBJ databases">
        <authorList>
            <person name="Thind KAUR A."/>
        </authorList>
    </citation>
    <scope>NUCLEOTIDE SEQUENCE [LARGE SCALE GENOMIC DNA]</scope>
</reference>
<dbReference type="SUPFAM" id="SSF54001">
    <property type="entry name" value="Cysteine proteinases"/>
    <property type="match status" value="1"/>
</dbReference>
<dbReference type="PANTHER" id="PTHR36479">
    <property type="entry name" value="ULP_PROTEASE DOMAIN-CONTAINING PROTEIN"/>
    <property type="match status" value="1"/>
</dbReference>
<dbReference type="Pfam" id="PF02902">
    <property type="entry name" value="Peptidase_C48"/>
    <property type="match status" value="1"/>
</dbReference>
<evidence type="ECO:0000313" key="6">
    <source>
        <dbReference type="Proteomes" id="UP000280104"/>
    </source>
</evidence>
<protein>
    <recommendedName>
        <fullName evidence="4">Ubiquitin-like protease family profile domain-containing protein</fullName>
    </recommendedName>
</protein>
<dbReference type="InterPro" id="IPR038765">
    <property type="entry name" value="Papain-like_cys_pep_sf"/>
</dbReference>
<evidence type="ECO:0000256" key="3">
    <source>
        <dbReference type="ARBA" id="ARBA00022801"/>
    </source>
</evidence>
<gene>
    <name evidence="5" type="ORF">CAMPLR22A2D_LOCUS2060</name>
</gene>
<accession>A0A7H4LFR3</accession>
<dbReference type="InterPro" id="IPR003653">
    <property type="entry name" value="Peptidase_C48_C"/>
</dbReference>
<sequence length="156" mass="18291">MSCSPCSRSLHQTTQMKKCGHHYAICLDLKNQRFEVLDSIRSEDDEDLTTHVEFFINNLKETWDRHYENSKVQISHFPIEYVTTSKQGNGHDYGFHMLEYLAKWEGRRVPVITAAMVVELHKIYTWNWLMNEDFNTLANAQAFIEGGVKTANKKYK</sequence>
<dbReference type="Proteomes" id="UP000280104">
    <property type="component" value="Chromosome II"/>
</dbReference>
<organism evidence="5 6">
    <name type="scientific">Triticum aestivum</name>
    <name type="common">Wheat</name>
    <dbReference type="NCBI Taxonomy" id="4565"/>
    <lineage>
        <taxon>Eukaryota</taxon>
        <taxon>Viridiplantae</taxon>
        <taxon>Streptophyta</taxon>
        <taxon>Embryophyta</taxon>
        <taxon>Tracheophyta</taxon>
        <taxon>Spermatophyta</taxon>
        <taxon>Magnoliopsida</taxon>
        <taxon>Liliopsida</taxon>
        <taxon>Poales</taxon>
        <taxon>Poaceae</taxon>
        <taxon>BOP clade</taxon>
        <taxon>Pooideae</taxon>
        <taxon>Triticodae</taxon>
        <taxon>Triticeae</taxon>
        <taxon>Triticinae</taxon>
        <taxon>Triticum</taxon>
    </lineage>
</organism>
<feature type="domain" description="Ubiquitin-like protease family profile" evidence="4">
    <location>
        <begin position="18"/>
        <end position="101"/>
    </location>
</feature>
<evidence type="ECO:0000256" key="2">
    <source>
        <dbReference type="ARBA" id="ARBA00022670"/>
    </source>
</evidence>
<dbReference type="GO" id="GO:0008234">
    <property type="term" value="F:cysteine-type peptidase activity"/>
    <property type="evidence" value="ECO:0007669"/>
    <property type="project" value="InterPro"/>
</dbReference>
<evidence type="ECO:0000259" key="4">
    <source>
        <dbReference type="Pfam" id="PF02902"/>
    </source>
</evidence>
<proteinExistence type="inferred from homology"/>
<evidence type="ECO:0000256" key="1">
    <source>
        <dbReference type="ARBA" id="ARBA00005234"/>
    </source>
</evidence>
<keyword evidence="3" id="KW-0378">Hydrolase</keyword>
<dbReference type="GO" id="GO:0006508">
    <property type="term" value="P:proteolysis"/>
    <property type="evidence" value="ECO:0007669"/>
    <property type="project" value="UniProtKB-KW"/>
</dbReference>
<name>A0A7H4LFR3_WHEAT</name>
<dbReference type="Gene3D" id="3.40.395.10">
    <property type="entry name" value="Adenoviral Proteinase, Chain A"/>
    <property type="match status" value="1"/>
</dbReference>
<evidence type="ECO:0000313" key="5">
    <source>
        <dbReference type="EMBL" id="SPT17451.1"/>
    </source>
</evidence>
<dbReference type="AlphaFoldDB" id="A0A7H4LFR3"/>